<evidence type="ECO:0000313" key="3">
    <source>
        <dbReference type="Proteomes" id="UP001645859"/>
    </source>
</evidence>
<sequence>MALKASKLMPRTYAPEREPRVIGYLRIHDNDTEPEAQEALLGTVEALFIDATSGMNGSQPQLNAMLTIARRGDVIRVATIDRLGTTLADAIDMLTLLTGKGLEVQFGDQKLICQPVTLERSTAEERDWLVLNHIRAADRALRNAGAVWHNHFFSNGGDEDTKPALSIEDVELAERQIEAHIPRKKIAEGLGVSPATLFLATHRHGEYSNYP</sequence>
<dbReference type="EMBL" id="QYAC01000005">
    <property type="protein sequence ID" value="MBL3679650.1"/>
    <property type="molecule type" value="Genomic_DNA"/>
</dbReference>
<dbReference type="InterPro" id="IPR006119">
    <property type="entry name" value="Resolv_N"/>
</dbReference>
<dbReference type="SUPFAM" id="SSF53041">
    <property type="entry name" value="Resolvase-like"/>
    <property type="match status" value="1"/>
</dbReference>
<comment type="caution">
    <text evidence="2">The sequence shown here is derived from an EMBL/GenBank/DDBJ whole genome shotgun (WGS) entry which is preliminary data.</text>
</comment>
<name>A0ABS1SGJ2_9MICO</name>
<organism evidence="2 3">
    <name type="scientific">Leucobacter chromiireducens subsp. solipictus</name>
    <dbReference type="NCBI Taxonomy" id="398235"/>
    <lineage>
        <taxon>Bacteria</taxon>
        <taxon>Bacillati</taxon>
        <taxon>Actinomycetota</taxon>
        <taxon>Actinomycetes</taxon>
        <taxon>Micrococcales</taxon>
        <taxon>Microbacteriaceae</taxon>
        <taxon>Leucobacter</taxon>
    </lineage>
</organism>
<dbReference type="RefSeq" id="WP_202344934.1">
    <property type="nucleotide sequence ID" value="NZ_BAAAPI010000003.1"/>
</dbReference>
<dbReference type="SMART" id="SM00857">
    <property type="entry name" value="Resolvase"/>
    <property type="match status" value="1"/>
</dbReference>
<protein>
    <recommendedName>
        <fullName evidence="1">Resolvase/invertase-type recombinase catalytic domain-containing protein</fullName>
    </recommendedName>
</protein>
<dbReference type="Gene3D" id="3.40.50.1390">
    <property type="entry name" value="Resolvase, N-terminal catalytic domain"/>
    <property type="match status" value="1"/>
</dbReference>
<reference evidence="2 3" key="1">
    <citation type="submission" date="2018-09" db="EMBL/GenBank/DDBJ databases">
        <title>Comparative genomics of Leucobacter spp.</title>
        <authorList>
            <person name="Reis A.C."/>
            <person name="Kolvenbach B.A."/>
            <person name="Corvini P.F.X."/>
            <person name="Nunes O.C."/>
        </authorList>
    </citation>
    <scope>NUCLEOTIDE SEQUENCE [LARGE SCALE GENOMIC DNA]</scope>
    <source>
        <strain evidence="2 3">TAN 31504</strain>
    </source>
</reference>
<gene>
    <name evidence="2" type="ORF">D3230_10170</name>
</gene>
<dbReference type="Proteomes" id="UP001645859">
    <property type="component" value="Unassembled WGS sequence"/>
</dbReference>
<feature type="domain" description="Resolvase/invertase-type recombinase catalytic" evidence="1">
    <location>
        <begin position="21"/>
        <end position="146"/>
    </location>
</feature>
<dbReference type="InterPro" id="IPR036162">
    <property type="entry name" value="Resolvase-like_N_sf"/>
</dbReference>
<accession>A0ABS1SGJ2</accession>
<dbReference type="Pfam" id="PF00239">
    <property type="entry name" value="Resolvase"/>
    <property type="match status" value="1"/>
</dbReference>
<keyword evidence="3" id="KW-1185">Reference proteome</keyword>
<proteinExistence type="predicted"/>
<evidence type="ECO:0000313" key="2">
    <source>
        <dbReference type="EMBL" id="MBL3679650.1"/>
    </source>
</evidence>
<evidence type="ECO:0000259" key="1">
    <source>
        <dbReference type="SMART" id="SM00857"/>
    </source>
</evidence>